<reference evidence="2 3" key="1">
    <citation type="submission" date="2024-02" db="EMBL/GenBank/DDBJ databases">
        <authorList>
            <person name="Saticioglu I.B."/>
        </authorList>
    </citation>
    <scope>NUCLEOTIDE SEQUENCE [LARGE SCALE GENOMIC DNA]</scope>
    <source>
        <strain evidence="2 3">Mu-43</strain>
    </source>
</reference>
<accession>A0ABU8LM48</accession>
<keyword evidence="2" id="KW-0560">Oxidoreductase</keyword>
<dbReference type="InterPro" id="IPR029039">
    <property type="entry name" value="Flavoprotein-like_sf"/>
</dbReference>
<proteinExistence type="predicted"/>
<dbReference type="InterPro" id="IPR005025">
    <property type="entry name" value="FMN_Rdtase-like_dom"/>
</dbReference>
<dbReference type="Gene3D" id="3.40.50.360">
    <property type="match status" value="1"/>
</dbReference>
<protein>
    <submittedName>
        <fullName evidence="2">NAD(P)H-dependent oxidoreductase</fullName>
        <ecNumber evidence="2">1.-.-.-</ecNumber>
    </submittedName>
</protein>
<dbReference type="Proteomes" id="UP001366085">
    <property type="component" value="Unassembled WGS sequence"/>
</dbReference>
<dbReference type="EC" id="1.-.-.-" evidence="2"/>
<comment type="caution">
    <text evidence="2">The sequence shown here is derived from an EMBL/GenBank/DDBJ whole genome shotgun (WGS) entry which is preliminary data.</text>
</comment>
<gene>
    <name evidence="2" type="ORF">WDU93_11945</name>
</gene>
<evidence type="ECO:0000313" key="3">
    <source>
        <dbReference type="Proteomes" id="UP001366085"/>
    </source>
</evidence>
<dbReference type="InterPro" id="IPR050712">
    <property type="entry name" value="NAD(P)H-dep_reductase"/>
</dbReference>
<sequence length="195" mass="21127">MSQNRPRISLIVGSTRPVRIGRQLTDATAAVFADTVDADIQVLDLAEINLPLLDEPLMASMNQYSQEHTVAWAKQISESDAVVFVTPQYNAGYPAALKNAIDYLYAEWKGRPAAIISYGAHGGGAAAKQLREVLEFIGLDLVPGHGAFTIERTDYTPAWGLVDADAVVARYLPEVQKIAGELMQKIAADEDEQAA</sequence>
<dbReference type="RefSeq" id="WP_337320897.1">
    <property type="nucleotide sequence ID" value="NZ_JBBDGN010000012.1"/>
</dbReference>
<dbReference type="PANTHER" id="PTHR30543">
    <property type="entry name" value="CHROMATE REDUCTASE"/>
    <property type="match status" value="1"/>
</dbReference>
<feature type="domain" description="NADPH-dependent FMN reductase-like" evidence="1">
    <location>
        <begin position="7"/>
        <end position="144"/>
    </location>
</feature>
<dbReference type="Pfam" id="PF03358">
    <property type="entry name" value="FMN_red"/>
    <property type="match status" value="1"/>
</dbReference>
<evidence type="ECO:0000259" key="1">
    <source>
        <dbReference type="Pfam" id="PF03358"/>
    </source>
</evidence>
<dbReference type="EMBL" id="JBBDGN010000012">
    <property type="protein sequence ID" value="MEJ1092394.1"/>
    <property type="molecule type" value="Genomic_DNA"/>
</dbReference>
<dbReference type="PANTHER" id="PTHR30543:SF21">
    <property type="entry name" value="NAD(P)H-DEPENDENT FMN REDUCTASE LOT6"/>
    <property type="match status" value="1"/>
</dbReference>
<organism evidence="2 3">
    <name type="scientific">Microbacterium istanbulense</name>
    <dbReference type="NCBI Taxonomy" id="3122049"/>
    <lineage>
        <taxon>Bacteria</taxon>
        <taxon>Bacillati</taxon>
        <taxon>Actinomycetota</taxon>
        <taxon>Actinomycetes</taxon>
        <taxon>Micrococcales</taxon>
        <taxon>Microbacteriaceae</taxon>
        <taxon>Microbacterium</taxon>
    </lineage>
</organism>
<dbReference type="SUPFAM" id="SSF52218">
    <property type="entry name" value="Flavoproteins"/>
    <property type="match status" value="1"/>
</dbReference>
<evidence type="ECO:0000313" key="2">
    <source>
        <dbReference type="EMBL" id="MEJ1092394.1"/>
    </source>
</evidence>
<name>A0ABU8LM48_9MICO</name>
<dbReference type="GO" id="GO:0016491">
    <property type="term" value="F:oxidoreductase activity"/>
    <property type="evidence" value="ECO:0007669"/>
    <property type="project" value="UniProtKB-KW"/>
</dbReference>
<keyword evidence="3" id="KW-1185">Reference proteome</keyword>